<evidence type="ECO:0000313" key="1">
    <source>
        <dbReference type="EMBL" id="MFC4361345.1"/>
    </source>
</evidence>
<dbReference type="Proteomes" id="UP001595840">
    <property type="component" value="Unassembled WGS sequence"/>
</dbReference>
<dbReference type="RefSeq" id="WP_290259861.1">
    <property type="nucleotide sequence ID" value="NZ_JAUFQG010000004.1"/>
</dbReference>
<proteinExistence type="predicted"/>
<dbReference type="InterPro" id="IPR021393">
    <property type="entry name" value="DUF3034"/>
</dbReference>
<comment type="caution">
    <text evidence="1">The sequence shown here is derived from an EMBL/GenBank/DDBJ whole genome shotgun (WGS) entry which is preliminary data.</text>
</comment>
<name>A0ABV8V1Z5_9GAMM</name>
<keyword evidence="2" id="KW-1185">Reference proteome</keyword>
<evidence type="ECO:0000313" key="2">
    <source>
        <dbReference type="Proteomes" id="UP001595840"/>
    </source>
</evidence>
<protein>
    <submittedName>
        <fullName evidence="1">DUF3034 family protein</fullName>
    </submittedName>
</protein>
<dbReference type="EMBL" id="JBHSCX010000003">
    <property type="protein sequence ID" value="MFC4361345.1"/>
    <property type="molecule type" value="Genomic_DNA"/>
</dbReference>
<gene>
    <name evidence="1" type="ORF">ACFOX3_03470</name>
</gene>
<reference evidence="2" key="1">
    <citation type="journal article" date="2019" name="Int. J. Syst. Evol. Microbiol.">
        <title>The Global Catalogue of Microorganisms (GCM) 10K type strain sequencing project: providing services to taxonomists for standard genome sequencing and annotation.</title>
        <authorList>
            <consortium name="The Broad Institute Genomics Platform"/>
            <consortium name="The Broad Institute Genome Sequencing Center for Infectious Disease"/>
            <person name="Wu L."/>
            <person name="Ma J."/>
        </authorList>
    </citation>
    <scope>NUCLEOTIDE SEQUENCE [LARGE SCALE GENOMIC DNA]</scope>
    <source>
        <strain evidence="2">CECT 8570</strain>
    </source>
</reference>
<sequence>MLLRILPSIVSALVLSFVALLALVTAPVLAQSRILATPGAMQVEGAAGGGLVPWAVIGSYANEGEWGASAALTKVAVQDFSLTNAALLVGVNNRFELSYAHQTLRLGDTAAGELSAASAGAYPYLTVEQDVFGAKVRLAGDLIYGDLPQVSLGGQYKINHNADLATQVLGAESDSGTDIYVSASKLYLNALAGRNLLLNATVRYTDANQLGLLGFGGDKSAALVGEFSAALLFNRHWATGVEYRQKPNLLNSVEEDAWADAFVAWFPSQRFTLVAAYADLGNIALWDKQRGWYLSVQINH</sequence>
<accession>A0ABV8V1Z5</accession>
<dbReference type="Pfam" id="PF11231">
    <property type="entry name" value="DUF3034"/>
    <property type="match status" value="1"/>
</dbReference>
<organism evidence="1 2">
    <name type="scientific">Simiduia curdlanivorans</name>
    <dbReference type="NCBI Taxonomy" id="1492769"/>
    <lineage>
        <taxon>Bacteria</taxon>
        <taxon>Pseudomonadati</taxon>
        <taxon>Pseudomonadota</taxon>
        <taxon>Gammaproteobacteria</taxon>
        <taxon>Cellvibrionales</taxon>
        <taxon>Cellvibrionaceae</taxon>
        <taxon>Simiduia</taxon>
    </lineage>
</organism>